<dbReference type="AlphaFoldDB" id="A0AAD5XP38"/>
<accession>A0AAD5XP38</accession>
<evidence type="ECO:0000313" key="3">
    <source>
        <dbReference type="EMBL" id="KAJ3180519.1"/>
    </source>
</evidence>
<feature type="compositionally biased region" description="Low complexity" evidence="2">
    <location>
        <begin position="165"/>
        <end position="181"/>
    </location>
</feature>
<dbReference type="EMBL" id="JADGJQ010000016">
    <property type="protein sequence ID" value="KAJ3180519.1"/>
    <property type="molecule type" value="Genomic_DNA"/>
</dbReference>
<proteinExistence type="predicted"/>
<feature type="coiled-coil region" evidence="1">
    <location>
        <begin position="805"/>
        <end position="864"/>
    </location>
</feature>
<feature type="compositionally biased region" description="Low complexity" evidence="2">
    <location>
        <begin position="206"/>
        <end position="217"/>
    </location>
</feature>
<comment type="caution">
    <text evidence="3">The sequence shown here is derived from an EMBL/GenBank/DDBJ whole genome shotgun (WGS) entry which is preliminary data.</text>
</comment>
<feature type="compositionally biased region" description="Low complexity" evidence="2">
    <location>
        <begin position="265"/>
        <end position="277"/>
    </location>
</feature>
<evidence type="ECO:0000313" key="4">
    <source>
        <dbReference type="Proteomes" id="UP001212152"/>
    </source>
</evidence>
<name>A0AAD5XP38_9FUNG</name>
<sequence length="940" mass="103010">MPVDIGSILGAGSYDDDDDGFDLPEVSVAFEQALSLRAASQALPPSPVKPSRPAVVEVKKDITTTTAAMITPVRLAFANASSARERPFGITLPTMQELDNISSGGSQSGRSSSEGSSKETPHLSNRSQHPPATPIVKGGKRFNARSAPLATPRPPPTLRERLDKASNSSSSSTSSSGGRARSAAERGLLDESHRSVRRPPRKAIVSSESDSESACSARKAIHRASEPEDKSYLTGRRSVRRRPARPIKAEDEDWALSAPAPRQSARLAAGKARAALANENSEFDASAESDVQLEREPQEHPEHLDLIELEPAIVPESDMRPEQDIAGTEPELEDEDPLCEMRSQATPSRRVQPAEPQPAWDFENPEAELLLTRLSARLARLEDRMGPSLAIANAVTPRDQPDLVAVENRLSGVESMATDLETTQTRVGELKDLLEALFSQHARAKAEIENTCKTLAERINHTETLNQDNCERLGAQLTTWAAGYQANAIKMQSAHQADVKLLVDSVNKMSAEVDNTMKAGLAVTRTRLENLACGFNVQRDKVIALERRLETGVASLETTRIAEAPRLEARVASLEARIATALRTNQTQQTTATLTRISSDTAFLFNHTAALLSAQTELANKHDVFCSKMQTAVDKIVEQLNRDSQARVEERARVAYIENTLALVQSTLREERERLVALQHLQGARAARVSVSSVAPQSDATAGANAIRRALTVSTDDVMRPLGEQVTSRELQLHRRNATSDDHMQQLLEQLQDQHRQLATDIDSMRTNHARLAAADRADLRSLRADHATVSSTVSKRAGEVDTRVQSMSRELAELREFVREMRAREKDEARARDEAKQRDEARLRELENTRAAYESKIADARVALFQQRDGLSGAAETPQTAAVVPAVIAPAQEPTGTDSVDTHTGTHRRRRRADDDVDRRPAKRIAVAAVGVWKWLRGP</sequence>
<reference evidence="3" key="1">
    <citation type="submission" date="2020-05" db="EMBL/GenBank/DDBJ databases">
        <title>Phylogenomic resolution of chytrid fungi.</title>
        <authorList>
            <person name="Stajich J.E."/>
            <person name="Amses K."/>
            <person name="Simmons R."/>
            <person name="Seto K."/>
            <person name="Myers J."/>
            <person name="Bonds A."/>
            <person name="Quandt C.A."/>
            <person name="Barry K."/>
            <person name="Liu P."/>
            <person name="Grigoriev I."/>
            <person name="Longcore J.E."/>
            <person name="James T.Y."/>
        </authorList>
    </citation>
    <scope>NUCLEOTIDE SEQUENCE</scope>
    <source>
        <strain evidence="3">JEL0379</strain>
    </source>
</reference>
<feature type="compositionally biased region" description="Basic and acidic residues" evidence="2">
    <location>
        <begin position="182"/>
        <end position="194"/>
    </location>
</feature>
<organism evidence="3 4">
    <name type="scientific">Geranomyces variabilis</name>
    <dbReference type="NCBI Taxonomy" id="109894"/>
    <lineage>
        <taxon>Eukaryota</taxon>
        <taxon>Fungi</taxon>
        <taxon>Fungi incertae sedis</taxon>
        <taxon>Chytridiomycota</taxon>
        <taxon>Chytridiomycota incertae sedis</taxon>
        <taxon>Chytridiomycetes</taxon>
        <taxon>Spizellomycetales</taxon>
        <taxon>Powellomycetaceae</taxon>
        <taxon>Geranomyces</taxon>
    </lineage>
</organism>
<evidence type="ECO:0000256" key="2">
    <source>
        <dbReference type="SAM" id="MobiDB-lite"/>
    </source>
</evidence>
<gene>
    <name evidence="3" type="ORF">HDU87_002028</name>
</gene>
<keyword evidence="1" id="KW-0175">Coiled coil</keyword>
<feature type="compositionally biased region" description="Low complexity" evidence="2">
    <location>
        <begin position="102"/>
        <end position="115"/>
    </location>
</feature>
<protein>
    <submittedName>
        <fullName evidence="3">Uncharacterized protein</fullName>
    </submittedName>
</protein>
<feature type="region of interest" description="Disordered" evidence="2">
    <location>
        <begin position="95"/>
        <end position="291"/>
    </location>
</feature>
<dbReference type="Proteomes" id="UP001212152">
    <property type="component" value="Unassembled WGS sequence"/>
</dbReference>
<keyword evidence="4" id="KW-1185">Reference proteome</keyword>
<evidence type="ECO:0000256" key="1">
    <source>
        <dbReference type="SAM" id="Coils"/>
    </source>
</evidence>
<feature type="region of interest" description="Disordered" evidence="2">
    <location>
        <begin position="892"/>
        <end position="921"/>
    </location>
</feature>